<proteinExistence type="predicted"/>
<sequence length="122" mass="14469">MKQKERDKLLQKEIFFTSNIPISMWKEESGKNKGKFCPVCVMPRKEACFKGVPFKTEAEFQEYCDMAIATYENAVELFKLLKEGKINHIYMFNSPKEYLKENQDELQKLVSEKIEKIEEEKD</sequence>
<accession>A0A0F9BQI2</accession>
<name>A0A0F9BQI2_9ZZZZ</name>
<organism evidence="1">
    <name type="scientific">marine sediment metagenome</name>
    <dbReference type="NCBI Taxonomy" id="412755"/>
    <lineage>
        <taxon>unclassified sequences</taxon>
        <taxon>metagenomes</taxon>
        <taxon>ecological metagenomes</taxon>
    </lineage>
</organism>
<dbReference type="EMBL" id="LAZR01039794">
    <property type="protein sequence ID" value="KKL16117.1"/>
    <property type="molecule type" value="Genomic_DNA"/>
</dbReference>
<dbReference type="AlphaFoldDB" id="A0A0F9BQI2"/>
<reference evidence="1" key="1">
    <citation type="journal article" date="2015" name="Nature">
        <title>Complex archaea that bridge the gap between prokaryotes and eukaryotes.</title>
        <authorList>
            <person name="Spang A."/>
            <person name="Saw J.H."/>
            <person name="Jorgensen S.L."/>
            <person name="Zaremba-Niedzwiedzka K."/>
            <person name="Martijn J."/>
            <person name="Lind A.E."/>
            <person name="van Eijk R."/>
            <person name="Schleper C."/>
            <person name="Guy L."/>
            <person name="Ettema T.J."/>
        </authorList>
    </citation>
    <scope>NUCLEOTIDE SEQUENCE</scope>
</reference>
<evidence type="ECO:0000313" key="1">
    <source>
        <dbReference type="EMBL" id="KKL16117.1"/>
    </source>
</evidence>
<protein>
    <submittedName>
        <fullName evidence="1">Uncharacterized protein</fullName>
    </submittedName>
</protein>
<comment type="caution">
    <text evidence="1">The sequence shown here is derived from an EMBL/GenBank/DDBJ whole genome shotgun (WGS) entry which is preliminary data.</text>
</comment>
<gene>
    <name evidence="1" type="ORF">LCGC14_2498830</name>
</gene>